<dbReference type="EMBL" id="JADFUA010000001">
    <property type="protein sequence ID" value="MBE9608259.1"/>
    <property type="molecule type" value="Genomic_DNA"/>
</dbReference>
<reference evidence="9 10" key="1">
    <citation type="submission" date="2020-10" db="EMBL/GenBank/DDBJ databases">
        <title>The genome sequence of Chitinilyticum litopenaei 4Y14.</title>
        <authorList>
            <person name="Liu Y."/>
        </authorList>
    </citation>
    <scope>NUCLEOTIDE SEQUENCE [LARGE SCALE GENOMIC DNA]</scope>
    <source>
        <strain evidence="9 10">4Y14</strain>
    </source>
</reference>
<sequence>MKPILPTLSRSVDDASIHANRYIIAMTVTLACVLELLDTSIVNVAIPHMMGTLGATLDEITWVSIGYVVANVIVLPISGFLGNLFGRRNYLLLSITLFIVASIACGNASTLPEMVFWRIVQGLGGGGLIATAQSTMFEVFPRKEMGAAMAIFGMGIMLGPMLGPTVGGWLTDQYSWPWIFYINLPLGLLALLLVLLYVPESKLRQKVEHIDFTGLLLMAAGIGALQLMLERGERLDWFDAWEVVAYAVISIAALGAFIIRQLEHLHPLVDLRVCRDPQFAAGLVMTFFLGASLFATVFIFPVYLQTLMGYSAWQTGLLILPSALASGLIMPVSARLVSKGFPARGLIICGAGLFMYSMWLHYHFTTQSGTWDFMLPLVIRGVGLGMIFMPLNNLSMANLQPLQIGSATGLYNLTRQLGGSVGIALSATFSTKLSHMKNDVLLEHLSGPFASERLAMLKSRLLASGMPVTSADGAAHALLAQQVQKQALMLAYDHLFMLFGLAMLLTLPLLVVMKKQQVAASAEVAH</sequence>
<feature type="transmembrane region" description="Helical" evidence="7">
    <location>
        <begin position="491"/>
        <end position="512"/>
    </location>
</feature>
<dbReference type="InterPro" id="IPR004638">
    <property type="entry name" value="EmrB-like"/>
</dbReference>
<accession>A0A8J7KCZ7</accession>
<dbReference type="InterPro" id="IPR036259">
    <property type="entry name" value="MFS_trans_sf"/>
</dbReference>
<keyword evidence="4 7" id="KW-0812">Transmembrane</keyword>
<evidence type="ECO:0000256" key="7">
    <source>
        <dbReference type="SAM" id="Phobius"/>
    </source>
</evidence>
<feature type="transmembrane region" description="Helical" evidence="7">
    <location>
        <begin position="62"/>
        <end position="83"/>
    </location>
</feature>
<dbReference type="PRINTS" id="PR01036">
    <property type="entry name" value="TCRTETB"/>
</dbReference>
<name>A0A8J7KCZ7_9NEIS</name>
<dbReference type="RefSeq" id="WP_194114755.1">
    <property type="nucleotide sequence ID" value="NZ_JADFUA010000001.1"/>
</dbReference>
<dbReference type="PROSITE" id="PS50850">
    <property type="entry name" value="MFS"/>
    <property type="match status" value="1"/>
</dbReference>
<dbReference type="Proteomes" id="UP000604481">
    <property type="component" value="Unassembled WGS sequence"/>
</dbReference>
<feature type="transmembrane region" description="Helical" evidence="7">
    <location>
        <begin position="241"/>
        <end position="259"/>
    </location>
</feature>
<dbReference type="PANTHER" id="PTHR23501:SF174">
    <property type="entry name" value="MULTIDRUG EXPORT PROTEIN EMRB-RELATED"/>
    <property type="match status" value="1"/>
</dbReference>
<protein>
    <submittedName>
        <fullName evidence="9">DHA2 family efflux MFS transporter permease subunit</fullName>
    </submittedName>
</protein>
<comment type="caution">
    <text evidence="9">The sequence shown here is derived from an EMBL/GenBank/DDBJ whole genome shotgun (WGS) entry which is preliminary data.</text>
</comment>
<feature type="transmembrane region" description="Helical" evidence="7">
    <location>
        <begin position="178"/>
        <end position="198"/>
    </location>
</feature>
<evidence type="ECO:0000313" key="9">
    <source>
        <dbReference type="EMBL" id="MBE9608259.1"/>
    </source>
</evidence>
<evidence type="ECO:0000256" key="1">
    <source>
        <dbReference type="ARBA" id="ARBA00004651"/>
    </source>
</evidence>
<keyword evidence="2" id="KW-0813">Transport</keyword>
<dbReference type="PANTHER" id="PTHR23501">
    <property type="entry name" value="MAJOR FACILITATOR SUPERFAMILY"/>
    <property type="match status" value="1"/>
</dbReference>
<keyword evidence="3" id="KW-1003">Cell membrane</keyword>
<keyword evidence="6 7" id="KW-0472">Membrane</keyword>
<feature type="transmembrane region" description="Helical" evidence="7">
    <location>
        <begin position="310"/>
        <end position="329"/>
    </location>
</feature>
<feature type="transmembrane region" description="Helical" evidence="7">
    <location>
        <begin position="210"/>
        <end position="229"/>
    </location>
</feature>
<feature type="transmembrane region" description="Helical" evidence="7">
    <location>
        <begin position="373"/>
        <end position="391"/>
    </location>
</feature>
<feature type="transmembrane region" description="Helical" evidence="7">
    <location>
        <begin position="90"/>
        <end position="109"/>
    </location>
</feature>
<comment type="subcellular location">
    <subcellularLocation>
        <location evidence="1">Cell membrane</location>
        <topology evidence="1">Multi-pass membrane protein</topology>
    </subcellularLocation>
</comment>
<evidence type="ECO:0000256" key="2">
    <source>
        <dbReference type="ARBA" id="ARBA00022448"/>
    </source>
</evidence>
<dbReference type="AlphaFoldDB" id="A0A8J7KCZ7"/>
<evidence type="ECO:0000256" key="4">
    <source>
        <dbReference type="ARBA" id="ARBA00022692"/>
    </source>
</evidence>
<feature type="transmembrane region" description="Helical" evidence="7">
    <location>
        <begin position="21"/>
        <end position="42"/>
    </location>
</feature>
<evidence type="ECO:0000313" key="10">
    <source>
        <dbReference type="Proteomes" id="UP000604481"/>
    </source>
</evidence>
<keyword evidence="10" id="KW-1185">Reference proteome</keyword>
<feature type="transmembrane region" description="Helical" evidence="7">
    <location>
        <begin position="279"/>
        <end position="304"/>
    </location>
</feature>
<keyword evidence="5 7" id="KW-1133">Transmembrane helix</keyword>
<evidence type="ECO:0000259" key="8">
    <source>
        <dbReference type="PROSITE" id="PS50850"/>
    </source>
</evidence>
<proteinExistence type="predicted"/>
<dbReference type="Gene3D" id="1.20.1250.20">
    <property type="entry name" value="MFS general substrate transporter like domains"/>
    <property type="match status" value="1"/>
</dbReference>
<dbReference type="InterPro" id="IPR011701">
    <property type="entry name" value="MFS"/>
</dbReference>
<feature type="transmembrane region" description="Helical" evidence="7">
    <location>
        <begin position="341"/>
        <end position="361"/>
    </location>
</feature>
<dbReference type="CDD" id="cd17503">
    <property type="entry name" value="MFS_LmrB_MDR_like"/>
    <property type="match status" value="1"/>
</dbReference>
<gene>
    <name evidence="9" type="ORF">INR99_02750</name>
</gene>
<dbReference type="Pfam" id="PF07690">
    <property type="entry name" value="MFS_1"/>
    <property type="match status" value="1"/>
</dbReference>
<organism evidence="9 10">
    <name type="scientific">Chitinilyticum piscinae</name>
    <dbReference type="NCBI Taxonomy" id="2866724"/>
    <lineage>
        <taxon>Bacteria</taxon>
        <taxon>Pseudomonadati</taxon>
        <taxon>Pseudomonadota</taxon>
        <taxon>Betaproteobacteria</taxon>
        <taxon>Neisseriales</taxon>
        <taxon>Chitinibacteraceae</taxon>
        <taxon>Chitinilyticum</taxon>
    </lineage>
</organism>
<dbReference type="GO" id="GO:0022857">
    <property type="term" value="F:transmembrane transporter activity"/>
    <property type="evidence" value="ECO:0007669"/>
    <property type="project" value="InterPro"/>
</dbReference>
<dbReference type="InterPro" id="IPR020846">
    <property type="entry name" value="MFS_dom"/>
</dbReference>
<evidence type="ECO:0000256" key="5">
    <source>
        <dbReference type="ARBA" id="ARBA00022989"/>
    </source>
</evidence>
<feature type="domain" description="Major facilitator superfamily (MFS) profile" evidence="8">
    <location>
        <begin position="24"/>
        <end position="518"/>
    </location>
</feature>
<dbReference type="Gene3D" id="1.20.1720.10">
    <property type="entry name" value="Multidrug resistance protein D"/>
    <property type="match status" value="1"/>
</dbReference>
<feature type="transmembrane region" description="Helical" evidence="7">
    <location>
        <begin position="145"/>
        <end position="166"/>
    </location>
</feature>
<dbReference type="GO" id="GO:0005886">
    <property type="term" value="C:plasma membrane"/>
    <property type="evidence" value="ECO:0007669"/>
    <property type="project" value="UniProtKB-SubCell"/>
</dbReference>
<dbReference type="NCBIfam" id="TIGR00711">
    <property type="entry name" value="efflux_EmrB"/>
    <property type="match status" value="1"/>
</dbReference>
<evidence type="ECO:0000256" key="6">
    <source>
        <dbReference type="ARBA" id="ARBA00023136"/>
    </source>
</evidence>
<feature type="transmembrane region" description="Helical" evidence="7">
    <location>
        <begin position="115"/>
        <end position="133"/>
    </location>
</feature>
<dbReference type="SUPFAM" id="SSF103473">
    <property type="entry name" value="MFS general substrate transporter"/>
    <property type="match status" value="1"/>
</dbReference>
<evidence type="ECO:0000256" key="3">
    <source>
        <dbReference type="ARBA" id="ARBA00022475"/>
    </source>
</evidence>
<dbReference type="PROSITE" id="PS51257">
    <property type="entry name" value="PROKAR_LIPOPROTEIN"/>
    <property type="match status" value="1"/>
</dbReference>